<dbReference type="Gene3D" id="1.20.5.4130">
    <property type="match status" value="1"/>
</dbReference>
<dbReference type="PANTHER" id="PTHR36766">
    <property type="entry name" value="PLANT BROAD-SPECTRUM MILDEW RESISTANCE PROTEIN RPW8"/>
    <property type="match status" value="1"/>
</dbReference>
<keyword evidence="5" id="KW-0067">ATP-binding</keyword>
<dbReference type="InterPro" id="IPR055414">
    <property type="entry name" value="LRR_R13L4/SHOC2-like"/>
</dbReference>
<dbReference type="Gene3D" id="1.10.8.430">
    <property type="entry name" value="Helical domain of apoptotic protease-activating factors"/>
    <property type="match status" value="1"/>
</dbReference>
<evidence type="ECO:0000256" key="2">
    <source>
        <dbReference type="ARBA" id="ARBA00022737"/>
    </source>
</evidence>
<dbReference type="AlphaFoldDB" id="A0A822YJ53"/>
<sequence length="1145" mass="131359">MTGGEDIVVSPQIQVIIDKLKSPMLHDFGSKWGVEIELKQLYDTASRIYAMIDVLEEKQRKDGLLRVHLEFLRSSAYCTDDLLDEFIYEVLKEKDESIPSTNHKQVPSFHSFSLKGNRMLRKDDIATFITKFYEKLVEVEKKLRKHYFQAEASVHKLFKRLPSNSSSEMGSLLDISDVFGREEDTMLIKNMLLSDQYNGKETTLAQLVYNDSDVQSHFDVKVWIYVSQEFNVKKLTRGILNSITKTSTDHLQQLDLLQTELKERLSGKRSLIVLDDLWNENRSNWNALRTPFLLTKEGSRILVTTRSIKVSSVMGTIRTHYLNGLSSADSWSLFKKHAFLEENCDKHPNLEAVGRKVVEKCQGLPLAINTLGGLLQGKSDEDEWKSVIKSDIWDIEEDGILSALRMSYYHLSSELKQCFAYCSLFDKDYKFEKEHLVQLWISEGFVKSRDARRIEDIGGQYFDDLLNRSFFQYKGENSEDQSCFVMHDLMHDLAVSFKGNVLSNGETNCRSSTLFSHYLDCVKVDDVLEHLRFLRVLDLSYFQSVRLPNSIGTLKQLRCLILCRSHIDILPESICNLYNLQILNLRSCNAFGALPNDIGNLKNLRHIILCGSHIKTLPKSICNLYNLQILNLEGCNALGELPKNMSNLINLQQLVMDNHIWEKCIPADIGRLKYLKTLPVFFVRQNDGFRIGELKELRQLEGKLQIFNLENVVNIEYENVNLKHHGKINDLVLKWSKYGDYVQCEASAEVVLKVLQPHQWLKRLEISGYPGLNFPDWMMVDIMGCSNLVSLHLFNCRQCKFLPPFGQLPLLESLKIHGMPKVEKVCQEIYGNGDLKGFQRLKYLQLENMTGLEELCGKNDDDDDGYEFPCLESLQIIECPKLRKISSFLPTVKELQIDKCYDLTSLPRFPSIIDLKLKDCSERILSWEHQNTSFPFLEALRSSDSTALPQAIQSLASLRSLSIRDFPRLAYFPTGLQILTSLDDLTISGCDHLISFLEDEDRVFPPMLKCLRIIDCNNLKSLPSGLCKLSFLESICFLDCTQLVLFPEEDECLPPILKHLDIRGIDQLKSLPKNLHGLVSLEKLSLARCCNLMSLPEKGLPTSLQSLFIGECSDELKYRCQEGGEDWAKISHINHVYIEEIDMVN</sequence>
<proteinExistence type="predicted"/>
<evidence type="ECO:0000256" key="3">
    <source>
        <dbReference type="ARBA" id="ARBA00022741"/>
    </source>
</evidence>
<dbReference type="EMBL" id="DUZY01000003">
    <property type="protein sequence ID" value="DAD32522.1"/>
    <property type="molecule type" value="Genomic_DNA"/>
</dbReference>
<name>A0A822YJ53_NELNU</name>
<feature type="domain" description="Disease resistance protein winged helix" evidence="8">
    <location>
        <begin position="424"/>
        <end position="494"/>
    </location>
</feature>
<dbReference type="Pfam" id="PF18052">
    <property type="entry name" value="Rx_N"/>
    <property type="match status" value="1"/>
</dbReference>
<dbReference type="InterPro" id="IPR042197">
    <property type="entry name" value="Apaf_helical"/>
</dbReference>
<feature type="domain" description="Disease resistance N-terminal" evidence="7">
    <location>
        <begin position="13"/>
        <end position="100"/>
    </location>
</feature>
<dbReference type="Gene3D" id="3.80.10.10">
    <property type="entry name" value="Ribonuclease Inhibitor"/>
    <property type="match status" value="3"/>
</dbReference>
<dbReference type="FunFam" id="1.10.8.430:FF:000003">
    <property type="entry name" value="Probable disease resistance protein At5g66910"/>
    <property type="match status" value="1"/>
</dbReference>
<dbReference type="InterPro" id="IPR032675">
    <property type="entry name" value="LRR_dom_sf"/>
</dbReference>
<evidence type="ECO:0000256" key="1">
    <source>
        <dbReference type="ARBA" id="ARBA00022614"/>
    </source>
</evidence>
<gene>
    <name evidence="11" type="ORF">HUJ06_011373</name>
</gene>
<dbReference type="GO" id="GO:0006952">
    <property type="term" value="P:defense response"/>
    <property type="evidence" value="ECO:0007669"/>
    <property type="project" value="UniProtKB-KW"/>
</dbReference>
<keyword evidence="3" id="KW-0547">Nucleotide-binding</keyword>
<keyword evidence="4" id="KW-0611">Plant defense</keyword>
<dbReference type="SUPFAM" id="SSF52540">
    <property type="entry name" value="P-loop containing nucleoside triphosphate hydrolases"/>
    <property type="match status" value="1"/>
</dbReference>
<dbReference type="GO" id="GO:0051707">
    <property type="term" value="P:response to other organism"/>
    <property type="evidence" value="ECO:0007669"/>
    <property type="project" value="UniProtKB-ARBA"/>
</dbReference>
<feature type="domain" description="R13L1/DRL21-like LRR repeat region" evidence="10">
    <location>
        <begin position="691"/>
        <end position="819"/>
    </location>
</feature>
<evidence type="ECO:0000259" key="8">
    <source>
        <dbReference type="Pfam" id="PF23559"/>
    </source>
</evidence>
<dbReference type="InterPro" id="IPR027417">
    <property type="entry name" value="P-loop_NTPase"/>
</dbReference>
<protein>
    <recommendedName>
        <fullName evidence="13">Disease resistance protein RGA3</fullName>
    </recommendedName>
</protein>
<organism evidence="11 12">
    <name type="scientific">Nelumbo nucifera</name>
    <name type="common">Sacred lotus</name>
    <dbReference type="NCBI Taxonomy" id="4432"/>
    <lineage>
        <taxon>Eukaryota</taxon>
        <taxon>Viridiplantae</taxon>
        <taxon>Streptophyta</taxon>
        <taxon>Embryophyta</taxon>
        <taxon>Tracheophyta</taxon>
        <taxon>Spermatophyta</taxon>
        <taxon>Magnoliopsida</taxon>
        <taxon>Proteales</taxon>
        <taxon>Nelumbonaceae</taxon>
        <taxon>Nelumbo</taxon>
    </lineage>
</organism>
<evidence type="ECO:0000256" key="4">
    <source>
        <dbReference type="ARBA" id="ARBA00022821"/>
    </source>
</evidence>
<evidence type="ECO:0000259" key="9">
    <source>
        <dbReference type="Pfam" id="PF23598"/>
    </source>
</evidence>
<dbReference type="Pfam" id="PF23598">
    <property type="entry name" value="LRR_14"/>
    <property type="match status" value="1"/>
</dbReference>
<dbReference type="InterPro" id="IPR002182">
    <property type="entry name" value="NB-ARC"/>
</dbReference>
<dbReference type="InterPro" id="IPR058922">
    <property type="entry name" value="WHD_DRP"/>
</dbReference>
<dbReference type="Gene3D" id="1.10.10.10">
    <property type="entry name" value="Winged helix-like DNA-binding domain superfamily/Winged helix DNA-binding domain"/>
    <property type="match status" value="1"/>
</dbReference>
<dbReference type="Pfam" id="PF25019">
    <property type="entry name" value="LRR_R13L1-DRL21"/>
    <property type="match status" value="1"/>
</dbReference>
<dbReference type="InterPro" id="IPR036388">
    <property type="entry name" value="WH-like_DNA-bd_sf"/>
</dbReference>
<accession>A0A822YJ53</accession>
<dbReference type="FunFam" id="1.10.10.10:FF:000322">
    <property type="entry name" value="Probable disease resistance protein At1g63360"/>
    <property type="match status" value="1"/>
</dbReference>
<comment type="caution">
    <text evidence="11">The sequence shown here is derived from an EMBL/GenBank/DDBJ whole genome shotgun (WGS) entry which is preliminary data.</text>
</comment>
<dbReference type="PRINTS" id="PR00364">
    <property type="entry name" value="DISEASERSIST"/>
</dbReference>
<evidence type="ECO:0000259" key="7">
    <source>
        <dbReference type="Pfam" id="PF18052"/>
    </source>
</evidence>
<feature type="domain" description="Disease resistance R13L4/SHOC-2-like LRR" evidence="9">
    <location>
        <begin position="510"/>
        <end position="604"/>
    </location>
</feature>
<evidence type="ECO:0000259" key="10">
    <source>
        <dbReference type="Pfam" id="PF25019"/>
    </source>
</evidence>
<evidence type="ECO:0000313" key="12">
    <source>
        <dbReference type="Proteomes" id="UP000607653"/>
    </source>
</evidence>
<evidence type="ECO:0000259" key="6">
    <source>
        <dbReference type="Pfam" id="PF00931"/>
    </source>
</evidence>
<keyword evidence="12" id="KW-1185">Reference proteome</keyword>
<dbReference type="SUPFAM" id="SSF52058">
    <property type="entry name" value="L domain-like"/>
    <property type="match status" value="2"/>
</dbReference>
<dbReference type="Proteomes" id="UP000607653">
    <property type="component" value="Unassembled WGS sequence"/>
</dbReference>
<evidence type="ECO:0008006" key="13">
    <source>
        <dbReference type="Google" id="ProtNLM"/>
    </source>
</evidence>
<dbReference type="Pfam" id="PF23559">
    <property type="entry name" value="WHD_DRP"/>
    <property type="match status" value="1"/>
</dbReference>
<dbReference type="InterPro" id="IPR056789">
    <property type="entry name" value="LRR_R13L1-DRL21"/>
</dbReference>
<reference evidence="11 12" key="1">
    <citation type="journal article" date="2020" name="Mol. Biol. Evol.">
        <title>Distinct Expression and Methylation Patterns for Genes with Different Fates following a Single Whole-Genome Duplication in Flowering Plants.</title>
        <authorList>
            <person name="Shi T."/>
            <person name="Rahmani R.S."/>
            <person name="Gugger P.F."/>
            <person name="Wang M."/>
            <person name="Li H."/>
            <person name="Zhang Y."/>
            <person name="Li Z."/>
            <person name="Wang Q."/>
            <person name="Van de Peer Y."/>
            <person name="Marchal K."/>
            <person name="Chen J."/>
        </authorList>
    </citation>
    <scope>NUCLEOTIDE SEQUENCE [LARGE SCALE GENOMIC DNA]</scope>
    <source>
        <tissue evidence="11">Leaf</tissue>
    </source>
</reference>
<keyword evidence="1" id="KW-0433">Leucine-rich repeat</keyword>
<feature type="domain" description="NB-ARC" evidence="6">
    <location>
        <begin position="202"/>
        <end position="342"/>
    </location>
</feature>
<dbReference type="InterPro" id="IPR041118">
    <property type="entry name" value="Rx_N"/>
</dbReference>
<dbReference type="GO" id="GO:0005524">
    <property type="term" value="F:ATP binding"/>
    <property type="evidence" value="ECO:0007669"/>
    <property type="project" value="UniProtKB-KW"/>
</dbReference>
<evidence type="ECO:0000313" key="11">
    <source>
        <dbReference type="EMBL" id="DAD32522.1"/>
    </source>
</evidence>
<keyword evidence="2" id="KW-0677">Repeat</keyword>
<evidence type="ECO:0000256" key="5">
    <source>
        <dbReference type="ARBA" id="ARBA00022840"/>
    </source>
</evidence>
<dbReference type="Pfam" id="PF00931">
    <property type="entry name" value="NB-ARC"/>
    <property type="match status" value="1"/>
</dbReference>
<dbReference type="PANTHER" id="PTHR36766:SF40">
    <property type="entry name" value="DISEASE RESISTANCE PROTEIN RGA3"/>
    <property type="match status" value="1"/>
</dbReference>
<dbReference type="Gene3D" id="3.40.50.300">
    <property type="entry name" value="P-loop containing nucleotide triphosphate hydrolases"/>
    <property type="match status" value="1"/>
</dbReference>
<dbReference type="GO" id="GO:0043531">
    <property type="term" value="F:ADP binding"/>
    <property type="evidence" value="ECO:0007669"/>
    <property type="project" value="InterPro"/>
</dbReference>